<accession>A0A1W2FVX3</accession>
<feature type="region of interest" description="Disordered" evidence="1">
    <location>
        <begin position="166"/>
        <end position="197"/>
    </location>
</feature>
<evidence type="ECO:0000256" key="1">
    <source>
        <dbReference type="SAM" id="MobiDB-lite"/>
    </source>
</evidence>
<dbReference type="Proteomes" id="UP000192674">
    <property type="component" value="Unassembled WGS sequence"/>
</dbReference>
<dbReference type="SUPFAM" id="SSF52777">
    <property type="entry name" value="CoA-dependent acyltransferases"/>
    <property type="match status" value="1"/>
</dbReference>
<name>A0A1W2FVX3_KIBAR</name>
<evidence type="ECO:0000313" key="2">
    <source>
        <dbReference type="EMBL" id="SMD26023.1"/>
    </source>
</evidence>
<reference evidence="2 3" key="1">
    <citation type="submission" date="2017-04" db="EMBL/GenBank/DDBJ databases">
        <authorList>
            <person name="Afonso C.L."/>
            <person name="Miller P.J."/>
            <person name="Scott M.A."/>
            <person name="Spackman E."/>
            <person name="Goraichik I."/>
            <person name="Dimitrov K.M."/>
            <person name="Suarez D.L."/>
            <person name="Swayne D.E."/>
        </authorList>
    </citation>
    <scope>NUCLEOTIDE SEQUENCE [LARGE SCALE GENOMIC DNA]</scope>
    <source>
        <strain evidence="2 3">DSM 43828</strain>
    </source>
</reference>
<gene>
    <name evidence="2" type="ORF">SAMN05661093_09601</name>
</gene>
<proteinExistence type="predicted"/>
<feature type="compositionally biased region" description="Low complexity" evidence="1">
    <location>
        <begin position="166"/>
        <end position="196"/>
    </location>
</feature>
<sequence>MPAEDGGLRLRVKYWTELFDADTVRSWMRHYLDLLGLVLADHRLSTCRGPMNVASFSHAPIHLSGPALARLIPPGKDRGWKTPVANRIQSHPLEHIRRIRDRHAATPARERHGYVQLVSMLIPRSSMRHKGIVSTAHPRWLESTCLAVLVPAMAFGLAACSSSVAGTSTAAPTGGTSPAATPPSATSKSSSTNAPADSPAAAVESWVTQILQKRYTEACLASAPAMAPGQDAQTVCDGPEAKKTLESLHEAWAKPGVKLPPQAKVKATGVAPQGDTATVTDTAISVDGRTLHELALIGATGNVESFSVSLELKKHNGTWHVGDLHIKF</sequence>
<protein>
    <submittedName>
        <fullName evidence="2">Uncharacterized protein</fullName>
    </submittedName>
</protein>
<dbReference type="EMBL" id="FWXV01000012">
    <property type="protein sequence ID" value="SMD26023.1"/>
    <property type="molecule type" value="Genomic_DNA"/>
</dbReference>
<dbReference type="AlphaFoldDB" id="A0A1W2FVX3"/>
<dbReference type="Gene3D" id="3.30.559.30">
    <property type="entry name" value="Nonribosomal peptide synthetase, condensation domain"/>
    <property type="match status" value="1"/>
</dbReference>
<organism evidence="2 3">
    <name type="scientific">Kibdelosporangium aridum</name>
    <dbReference type="NCBI Taxonomy" id="2030"/>
    <lineage>
        <taxon>Bacteria</taxon>
        <taxon>Bacillati</taxon>
        <taxon>Actinomycetota</taxon>
        <taxon>Actinomycetes</taxon>
        <taxon>Pseudonocardiales</taxon>
        <taxon>Pseudonocardiaceae</taxon>
        <taxon>Kibdelosporangium</taxon>
    </lineage>
</organism>
<evidence type="ECO:0000313" key="3">
    <source>
        <dbReference type="Proteomes" id="UP000192674"/>
    </source>
</evidence>
<keyword evidence="3" id="KW-1185">Reference proteome</keyword>
<dbReference type="RefSeq" id="WP_235039251.1">
    <property type="nucleotide sequence ID" value="NZ_FWXV01000012.1"/>
</dbReference>